<reference evidence="4" key="1">
    <citation type="submission" date="2018-10" db="EMBL/GenBank/DDBJ databases">
        <authorList>
            <person name="Vincent A.T."/>
            <person name="Schiettekatte O."/>
            <person name="Bourhy P."/>
            <person name="Veyrier F.J."/>
            <person name="Picardeau M."/>
        </authorList>
    </citation>
    <scope>NUCLEOTIDE SEQUENCE</scope>
    <source>
        <strain evidence="4">201702690</strain>
    </source>
</reference>
<dbReference type="PRINTS" id="PR00111">
    <property type="entry name" value="ABHYDROLASE"/>
</dbReference>
<dbReference type="GO" id="GO:0004301">
    <property type="term" value="F:epoxide hydrolase activity"/>
    <property type="evidence" value="ECO:0007669"/>
    <property type="project" value="TreeGrafter"/>
</dbReference>
<dbReference type="AlphaFoldDB" id="A0A5F1ZWS0"/>
<dbReference type="Pfam" id="PF00561">
    <property type="entry name" value="Abhydrolase_1"/>
    <property type="match status" value="1"/>
</dbReference>
<dbReference type="PANTHER" id="PTHR42977:SF1">
    <property type="entry name" value="BLR6576 PROTEIN"/>
    <property type="match status" value="1"/>
</dbReference>
<dbReference type="Proteomes" id="UP000297273">
    <property type="component" value="Unassembled WGS sequence"/>
</dbReference>
<dbReference type="InterPro" id="IPR000073">
    <property type="entry name" value="AB_hydrolase_1"/>
</dbReference>
<feature type="transmembrane region" description="Helical" evidence="1">
    <location>
        <begin position="94"/>
        <end position="115"/>
    </location>
</feature>
<evidence type="ECO:0000313" key="4">
    <source>
        <dbReference type="EMBL" id="TGL43302.1"/>
    </source>
</evidence>
<feature type="domain" description="AB hydrolase-1" evidence="2">
    <location>
        <begin position="215"/>
        <end position="450"/>
    </location>
</feature>
<evidence type="ECO:0000313" key="6">
    <source>
        <dbReference type="Proteomes" id="UP000297946"/>
    </source>
</evidence>
<organism evidence="3 6">
    <name type="scientific">Leptospira langatensis</name>
    <dbReference type="NCBI Taxonomy" id="2484983"/>
    <lineage>
        <taxon>Bacteria</taxon>
        <taxon>Pseudomonadati</taxon>
        <taxon>Spirochaetota</taxon>
        <taxon>Spirochaetia</taxon>
        <taxon>Leptospirales</taxon>
        <taxon>Leptospiraceae</taxon>
        <taxon>Leptospira</taxon>
    </lineage>
</organism>
<dbReference type="Proteomes" id="UP000297946">
    <property type="component" value="Unassembled WGS sequence"/>
</dbReference>
<reference evidence="5 6" key="2">
    <citation type="journal article" date="2019" name="PLoS Negl. Trop. Dis.">
        <title>Revisiting the worldwide diversity of Leptospira species in the environment.</title>
        <authorList>
            <person name="Vincent A.T."/>
            <person name="Schiettekatte O."/>
            <person name="Bourhy P."/>
            <person name="Veyrier F.J."/>
            <person name="Picardeau M."/>
        </authorList>
    </citation>
    <scope>NUCLEOTIDE SEQUENCE [LARGE SCALE GENOMIC DNA]</scope>
    <source>
        <strain evidence="5">201702690</strain>
        <strain evidence="3 6">SSW18</strain>
    </source>
</reference>
<dbReference type="SUPFAM" id="SSF53474">
    <property type="entry name" value="alpha/beta-Hydrolases"/>
    <property type="match status" value="1"/>
</dbReference>
<keyword evidence="1" id="KW-1133">Transmembrane helix</keyword>
<comment type="caution">
    <text evidence="3">The sequence shown here is derived from an EMBL/GenBank/DDBJ whole genome shotgun (WGS) entry which is preliminary data.</text>
</comment>
<gene>
    <name evidence="3" type="ORF">EHO57_17440</name>
    <name evidence="4" type="ORF">EHQ53_01300</name>
</gene>
<dbReference type="Gene3D" id="3.40.50.1820">
    <property type="entry name" value="alpha/beta hydrolase"/>
    <property type="match status" value="1"/>
</dbReference>
<keyword evidence="5" id="KW-1185">Reference proteome</keyword>
<evidence type="ECO:0000313" key="5">
    <source>
        <dbReference type="Proteomes" id="UP000297273"/>
    </source>
</evidence>
<dbReference type="PANTHER" id="PTHR42977">
    <property type="entry name" value="HYDROLASE-RELATED"/>
    <property type="match status" value="1"/>
</dbReference>
<accession>A0A5F1ZWS0</accession>
<dbReference type="InterPro" id="IPR051340">
    <property type="entry name" value="Haloalkane_dehalogenase"/>
</dbReference>
<keyword evidence="1" id="KW-0812">Transmembrane</keyword>
<dbReference type="EMBL" id="RQGC01000001">
    <property type="protein sequence ID" value="TGL43302.1"/>
    <property type="molecule type" value="Genomic_DNA"/>
</dbReference>
<dbReference type="EMBL" id="RQER01000011">
    <property type="protein sequence ID" value="TGJ98388.1"/>
    <property type="molecule type" value="Genomic_DNA"/>
</dbReference>
<keyword evidence="3" id="KW-0378">Hydrolase</keyword>
<evidence type="ECO:0000259" key="2">
    <source>
        <dbReference type="Pfam" id="PF00561"/>
    </source>
</evidence>
<feature type="transmembrane region" description="Helical" evidence="1">
    <location>
        <begin position="29"/>
        <end position="50"/>
    </location>
</feature>
<proteinExistence type="predicted"/>
<sequence length="470" mass="53060">MKARIQNPKESISQNISEGSLNDSFLRTLFKSVFFSILFAFLATVLVEAVPHARGIGFQPELRISLLFPFCFSIGILNGFLYRYLKTRSKRPRSFLAAALFVQLLLTGSGVLVLGSSGPTIYSLVILLGMLLVSAWYLPIFLDRIQFSLRSKILIFLMGGLELFSFIIAVSLDISAPSSEIQFDIPKEIFQAEQKFIDLPSGARIHYVDEGEGEILLFLHGNPSWSFQWRDLISGLKGSYRCIALDYPGFGQSSASKGFGFTPREESIVLEEFVRELRLDHLTLVMQDWGGPIGLGFAGRHPELVERVILGSTWAWKTDRNSPRGIFSFLVGGPIGEFMQINFNGFASAGIQNGIVRNLPKQVLDLYLRPFISPYRRGIAAFYPGQITQANSFFQEIEDSIPALKEKPALIFWALKDKGFPIEEKGRFERIFVKHKTIEFQDADHFFFEDTKEEMIPEMKGFLTSNPIQN</sequence>
<dbReference type="OrthoDB" id="9797695at2"/>
<protein>
    <submittedName>
        <fullName evidence="3">Alpha/beta fold hydrolase</fullName>
    </submittedName>
</protein>
<dbReference type="InterPro" id="IPR029058">
    <property type="entry name" value="AB_hydrolase_fold"/>
</dbReference>
<evidence type="ECO:0000313" key="3">
    <source>
        <dbReference type="EMBL" id="TGJ98388.1"/>
    </source>
</evidence>
<keyword evidence="1" id="KW-0472">Membrane</keyword>
<feature type="transmembrane region" description="Helical" evidence="1">
    <location>
        <begin position="153"/>
        <end position="172"/>
    </location>
</feature>
<name>A0A5F1ZWS0_9LEPT</name>
<feature type="transmembrane region" description="Helical" evidence="1">
    <location>
        <begin position="62"/>
        <end position="82"/>
    </location>
</feature>
<feature type="transmembrane region" description="Helical" evidence="1">
    <location>
        <begin position="121"/>
        <end position="141"/>
    </location>
</feature>
<evidence type="ECO:0000256" key="1">
    <source>
        <dbReference type="SAM" id="Phobius"/>
    </source>
</evidence>